<dbReference type="Proteomes" id="UP001320245">
    <property type="component" value="Unassembled WGS sequence"/>
</dbReference>
<organism evidence="2 3">
    <name type="scientific">Cytospora paraplurivora</name>
    <dbReference type="NCBI Taxonomy" id="2898453"/>
    <lineage>
        <taxon>Eukaryota</taxon>
        <taxon>Fungi</taxon>
        <taxon>Dikarya</taxon>
        <taxon>Ascomycota</taxon>
        <taxon>Pezizomycotina</taxon>
        <taxon>Sordariomycetes</taxon>
        <taxon>Sordariomycetidae</taxon>
        <taxon>Diaporthales</taxon>
        <taxon>Cytosporaceae</taxon>
        <taxon>Cytospora</taxon>
    </lineage>
</organism>
<comment type="caution">
    <text evidence="2">The sequence shown here is derived from an EMBL/GenBank/DDBJ whole genome shotgun (WGS) entry which is preliminary data.</text>
</comment>
<feature type="region of interest" description="Disordered" evidence="1">
    <location>
        <begin position="561"/>
        <end position="787"/>
    </location>
</feature>
<feature type="compositionally biased region" description="Polar residues" evidence="1">
    <location>
        <begin position="118"/>
        <end position="131"/>
    </location>
</feature>
<feature type="compositionally biased region" description="Polar residues" evidence="1">
    <location>
        <begin position="733"/>
        <end position="766"/>
    </location>
</feature>
<reference evidence="2 3" key="1">
    <citation type="journal article" date="2023" name="PLoS ONE">
        <title>Cytospora paraplurivora sp. nov. isolated from orchards with fruit tree decline syndrome in Ontario, Canada.</title>
        <authorList>
            <person name="Ilyukhin E."/>
            <person name="Nguyen H.D.T."/>
            <person name="Castle A.J."/>
            <person name="Ellouze W."/>
        </authorList>
    </citation>
    <scope>NUCLEOTIDE SEQUENCE [LARGE SCALE GENOMIC DNA]</scope>
    <source>
        <strain evidence="2 3">FDS-564</strain>
    </source>
</reference>
<feature type="region of interest" description="Disordered" evidence="1">
    <location>
        <begin position="266"/>
        <end position="293"/>
    </location>
</feature>
<feature type="compositionally biased region" description="Polar residues" evidence="1">
    <location>
        <begin position="573"/>
        <end position="583"/>
    </location>
</feature>
<name>A0AAN9YJA7_9PEZI</name>
<feature type="compositionally biased region" description="Polar residues" evidence="1">
    <location>
        <begin position="1"/>
        <end position="10"/>
    </location>
</feature>
<feature type="region of interest" description="Disordered" evidence="1">
    <location>
        <begin position="118"/>
        <end position="192"/>
    </location>
</feature>
<feature type="compositionally biased region" description="Polar residues" evidence="1">
    <location>
        <begin position="778"/>
        <end position="787"/>
    </location>
</feature>
<evidence type="ECO:0000313" key="2">
    <source>
        <dbReference type="EMBL" id="KAK7744917.1"/>
    </source>
</evidence>
<dbReference type="AlphaFoldDB" id="A0AAN9YJA7"/>
<feature type="compositionally biased region" description="Basic and acidic residues" evidence="1">
    <location>
        <begin position="585"/>
        <end position="594"/>
    </location>
</feature>
<gene>
    <name evidence="2" type="ORF">SLS53_003150</name>
</gene>
<feature type="compositionally biased region" description="Basic and acidic residues" evidence="1">
    <location>
        <begin position="676"/>
        <end position="693"/>
    </location>
</feature>
<keyword evidence="3" id="KW-1185">Reference proteome</keyword>
<feature type="compositionally biased region" description="Polar residues" evidence="1">
    <location>
        <begin position="151"/>
        <end position="162"/>
    </location>
</feature>
<feature type="compositionally biased region" description="Polar residues" evidence="1">
    <location>
        <begin position="284"/>
        <end position="293"/>
    </location>
</feature>
<feature type="region of interest" description="Disordered" evidence="1">
    <location>
        <begin position="210"/>
        <end position="246"/>
    </location>
</feature>
<feature type="region of interest" description="Disordered" evidence="1">
    <location>
        <begin position="327"/>
        <end position="357"/>
    </location>
</feature>
<dbReference type="EMBL" id="JAJSPL020000009">
    <property type="protein sequence ID" value="KAK7744917.1"/>
    <property type="molecule type" value="Genomic_DNA"/>
</dbReference>
<feature type="compositionally biased region" description="Polar residues" evidence="1">
    <location>
        <begin position="231"/>
        <end position="246"/>
    </location>
</feature>
<feature type="compositionally biased region" description="Polar residues" evidence="1">
    <location>
        <begin position="327"/>
        <end position="345"/>
    </location>
</feature>
<feature type="region of interest" description="Disordered" evidence="1">
    <location>
        <begin position="1"/>
        <end position="54"/>
    </location>
</feature>
<protein>
    <submittedName>
        <fullName evidence="2">Uncharacterized protein</fullName>
    </submittedName>
</protein>
<evidence type="ECO:0000313" key="3">
    <source>
        <dbReference type="Proteomes" id="UP001320245"/>
    </source>
</evidence>
<feature type="compositionally biased region" description="Polar residues" evidence="1">
    <location>
        <begin position="699"/>
        <end position="723"/>
    </location>
</feature>
<accession>A0AAN9YJA7</accession>
<evidence type="ECO:0000256" key="1">
    <source>
        <dbReference type="SAM" id="MobiDB-lite"/>
    </source>
</evidence>
<sequence>MATMDSNPGSMGSAPAHHLSLPGSPTLTNPDMILPDYPDYDRSPSPVRLDSNRSQSPLTLWKNAQASGATGNMDNILYSQSDQHFRGLSSVAPTTPIIYGNGTMLSDIGEVTEVESTLGRSSPPVRQQSAARISPFGARSVDSESDAALRSSPTMGISSSLSGVRKKARQQAVQRERRSSAGSDSTITDIREQPDLFADVGEAVSVAGDSVFQGDDEESLASSYVDDSDAIGTSTSRGTLPSGAQGQKYTTAQLSRRAEHILANAKRRLTRSSSVLGPPGPRQQPLTGSRSADQLNRQYHRTSYIVRDAQVPLGPLTEDGASQISHQVQLSRNYRHSTNTSPTFDSRSERGLSRSASVTHMADIKDHVKDLKGKISSLREQARADTLKRRSLRGLRTPSPFTNSQVEQWYTGSGPSAQETKYQSRLAESARLIDETASFGRDSAVNVGSDAISNGEDEGAPGVYGHEAVRHAIYVNHGEYESQEALREDGFVEVEDEDDERSSENTDVVVEQGTTVRDAFETLSESGESLYHESYQHQLSHEDREDAFDYEHFFIHSAMGSLSQRMGRRDSETSYGSDGSVETTRGPRAEDVNRRPQLLSRSGSETSISTVASFATAEEALTGRRSTESNSNWEGRAVEDSPEQNAAAGATSTEDLDRPQTARQVTPVGVVSSTHEAADRRSPEWHRRQEMKHSANRRPVSSTGTTRTLRGPSVSSVESTGTARSYPVLKRTGGSSMTGILTPDSGSPRQAVKSTTNYIDTSISTEEVQDGDTVKSGLPSNSTHTHRASLNSVNSTASFFQENGTTAVMDTLPRDDQYLVEKLVVSLGRCVLGMTESDRSSAEGLMYRRRIDAARRVLEGLEEA</sequence>
<feature type="compositionally biased region" description="Polar residues" evidence="1">
    <location>
        <begin position="599"/>
        <end position="613"/>
    </location>
</feature>
<proteinExistence type="predicted"/>